<dbReference type="PANTHER" id="PTHR33702:SF2">
    <property type="match status" value="1"/>
</dbReference>
<proteinExistence type="predicted"/>
<gene>
    <name evidence="2" type="primary">LOC111460357</name>
</gene>
<dbReference type="AlphaFoldDB" id="A0A6J1H4C2"/>
<evidence type="ECO:0000313" key="1">
    <source>
        <dbReference type="Proteomes" id="UP000504609"/>
    </source>
</evidence>
<organism evidence="1 2">
    <name type="scientific">Cucurbita moschata</name>
    <name type="common">Winter crookneck squash</name>
    <name type="synonym">Cucurbita pepo var. moschata</name>
    <dbReference type="NCBI Taxonomy" id="3662"/>
    <lineage>
        <taxon>Eukaryota</taxon>
        <taxon>Viridiplantae</taxon>
        <taxon>Streptophyta</taxon>
        <taxon>Embryophyta</taxon>
        <taxon>Tracheophyta</taxon>
        <taxon>Spermatophyta</taxon>
        <taxon>Magnoliopsida</taxon>
        <taxon>eudicotyledons</taxon>
        <taxon>Gunneridae</taxon>
        <taxon>Pentapetalae</taxon>
        <taxon>rosids</taxon>
        <taxon>fabids</taxon>
        <taxon>Cucurbitales</taxon>
        <taxon>Cucurbitaceae</taxon>
        <taxon>Cucurbiteae</taxon>
        <taxon>Cucurbita</taxon>
    </lineage>
</organism>
<dbReference type="RefSeq" id="XP_022959367.1">
    <property type="nucleotide sequence ID" value="XM_023103599.1"/>
</dbReference>
<keyword evidence="1" id="KW-1185">Reference proteome</keyword>
<sequence length="134" mass="15318">MDIIATPSAQGMRRLWRRRGYQKLGSDTRPTRSRSFRLRRLWHMRRQASKVQLKIASPLKLLAKFHDTYVEMMMKVANSVGNIYAIGAFGNGKRIPKPRNQVSLATCDGEHVDAKFVLEIYNKLAPSKNLANGF</sequence>
<accession>A0A6J1H4C2</accession>
<evidence type="ECO:0000313" key="2">
    <source>
        <dbReference type="RefSeq" id="XP_022959367.1"/>
    </source>
</evidence>
<dbReference type="KEGG" id="cmos:111460357"/>
<protein>
    <submittedName>
        <fullName evidence="2">Uncharacterized protein LOC111460357</fullName>
    </submittedName>
</protein>
<dbReference type="GeneID" id="111460357"/>
<dbReference type="Proteomes" id="UP000504609">
    <property type="component" value="Unplaced"/>
</dbReference>
<name>A0A6J1H4C2_CUCMO</name>
<dbReference type="PANTHER" id="PTHR33702">
    <property type="entry name" value="BNAA09G40010D PROTEIN"/>
    <property type="match status" value="1"/>
</dbReference>
<reference evidence="2" key="1">
    <citation type="submission" date="2025-08" db="UniProtKB">
        <authorList>
            <consortium name="RefSeq"/>
        </authorList>
    </citation>
    <scope>IDENTIFICATION</scope>
    <source>
        <tissue evidence="2">Young leaves</tissue>
    </source>
</reference>